<dbReference type="FunFam" id="3.40.50.300:FF:000216">
    <property type="entry name" value="Type VII secretion ATPase EccA"/>
    <property type="match status" value="1"/>
</dbReference>
<dbReference type="Gene3D" id="1.10.8.60">
    <property type="match status" value="1"/>
</dbReference>
<evidence type="ECO:0000313" key="5">
    <source>
        <dbReference type="EMBL" id="ALP13668.1"/>
    </source>
</evidence>
<dbReference type="EMBL" id="KR935863">
    <property type="protein sequence ID" value="ALP13668.1"/>
    <property type="molecule type" value="mRNA"/>
</dbReference>
<evidence type="ECO:0000256" key="3">
    <source>
        <dbReference type="ARBA" id="ARBA00022840"/>
    </source>
</evidence>
<keyword evidence="2" id="KW-0547">Nucleotide-binding</keyword>
<dbReference type="InterPro" id="IPR003593">
    <property type="entry name" value="AAA+_ATPase"/>
</dbReference>
<evidence type="ECO:0000259" key="4">
    <source>
        <dbReference type="SMART" id="SM00382"/>
    </source>
</evidence>
<dbReference type="PRINTS" id="PR00819">
    <property type="entry name" value="CBXCFQXSUPER"/>
</dbReference>
<dbReference type="PANTHER" id="PTHR43392:SF2">
    <property type="entry name" value="AAA-TYPE ATPASE FAMILY PROTEIN _ ANKYRIN REPEAT FAMILY PROTEIN"/>
    <property type="match status" value="1"/>
</dbReference>
<reference evidence="5" key="1">
    <citation type="submission" date="2015-05" db="EMBL/GenBank/DDBJ databases">
        <title>The Karenia brevis plastid transcriptome reveals a 5' polyadenylation process.</title>
        <authorList>
            <person name="Cahoon A.B."/>
            <person name="Carroll H.D."/>
            <person name="Wang M.Y.-W."/>
            <person name="Newby R.J."/>
        </authorList>
    </citation>
    <scope>NUCLEOTIDE SEQUENCE</scope>
    <source>
        <strain evidence="5">CCMP2281</strain>
    </source>
</reference>
<dbReference type="SUPFAM" id="SSF52540">
    <property type="entry name" value="P-loop containing nucleoside triphosphate hydrolases"/>
    <property type="match status" value="1"/>
</dbReference>
<proteinExistence type="evidence at transcript level"/>
<dbReference type="InterPro" id="IPR027417">
    <property type="entry name" value="P-loop_NTPase"/>
</dbReference>
<comment type="similarity">
    <text evidence="1">Belongs to the CbxX/CfxQ family.</text>
</comment>
<dbReference type="InterPro" id="IPR000470">
    <property type="entry name" value="CbxX/CfqX_mono"/>
</dbReference>
<dbReference type="InterPro" id="IPR003959">
    <property type="entry name" value="ATPase_AAA_core"/>
</dbReference>
<geneLocation type="chloroplast" evidence="5"/>
<evidence type="ECO:0000256" key="1">
    <source>
        <dbReference type="ARBA" id="ARBA00010378"/>
    </source>
</evidence>
<keyword evidence="5" id="KW-0934">Plastid</keyword>
<dbReference type="InterPro" id="IPR050773">
    <property type="entry name" value="CbxX/CfxQ_RuBisCO_ESX"/>
</dbReference>
<protein>
    <submittedName>
        <fullName evidence="5">Red-type RuBisCO activase</fullName>
    </submittedName>
</protein>
<gene>
    <name evidence="5" type="primary">cbbX</name>
</gene>
<evidence type="ECO:0000256" key="2">
    <source>
        <dbReference type="ARBA" id="ARBA00022741"/>
    </source>
</evidence>
<dbReference type="SMART" id="SM00382">
    <property type="entry name" value="AAA"/>
    <property type="match status" value="1"/>
</dbReference>
<sequence length="309" mass="34560">MSLRRIAGTVDKFMYKEGVAEVLDKLDREMIGLREVKDRVRAVASMLVIDKMRMKLGLETSMPSLHMSFTGAPGTGKTTIALRMGQILQKMGYCRTGHVVMATRDDLVGQYVGHTAPKTKEMVKKAMGGILFVDEAYYLYDEENERDYGAESCEILSSVMETMQDDLIVIFAGYKELMDHFYAGQPGIKSRVGNHIDFPNYSDDELIDIGKVMLNASSMTMTPDAIVALREYMVKRRQLPFFSNARTVRNAMDMARMKGSVRTYMEIVKPMMGEAVNLPMSAFTEVSAKDIPTIEEMQGGGDGQNKVMG</sequence>
<dbReference type="GO" id="GO:0005524">
    <property type="term" value="F:ATP binding"/>
    <property type="evidence" value="ECO:0007669"/>
    <property type="project" value="UniProtKB-KW"/>
</dbReference>
<dbReference type="GO" id="GO:0016887">
    <property type="term" value="F:ATP hydrolysis activity"/>
    <property type="evidence" value="ECO:0007669"/>
    <property type="project" value="InterPro"/>
</dbReference>
<dbReference type="PANTHER" id="PTHR43392">
    <property type="entry name" value="AAA-TYPE ATPASE FAMILY PROTEIN / ANKYRIN REPEAT FAMILY PROTEIN"/>
    <property type="match status" value="1"/>
</dbReference>
<dbReference type="Pfam" id="PF00004">
    <property type="entry name" value="AAA"/>
    <property type="match status" value="1"/>
</dbReference>
<dbReference type="AlphaFoldDB" id="A0A0S2QDC2"/>
<keyword evidence="5" id="KW-0150">Chloroplast</keyword>
<feature type="domain" description="AAA+ ATPase" evidence="4">
    <location>
        <begin position="63"/>
        <end position="202"/>
    </location>
</feature>
<dbReference type="InterPro" id="IPR041627">
    <property type="entry name" value="AAA_lid_6"/>
</dbReference>
<dbReference type="InterPro" id="IPR000641">
    <property type="entry name" value="CbxX/CfxQ"/>
</dbReference>
<dbReference type="PRINTS" id="PR00820">
    <property type="entry name" value="CBXXCFQX"/>
</dbReference>
<keyword evidence="3" id="KW-0067">ATP-binding</keyword>
<dbReference type="CDD" id="cd00009">
    <property type="entry name" value="AAA"/>
    <property type="match status" value="1"/>
</dbReference>
<accession>A0A0S2QDC2</accession>
<dbReference type="Pfam" id="PF17866">
    <property type="entry name" value="AAA_lid_6"/>
    <property type="match status" value="1"/>
</dbReference>
<organism evidence="5">
    <name type="scientific">Karenia brevis</name>
    <name type="common">Red tide dinoflagellate</name>
    <name type="synonym">Gymnodinium breve</name>
    <dbReference type="NCBI Taxonomy" id="156230"/>
    <lineage>
        <taxon>Eukaryota</taxon>
        <taxon>Sar</taxon>
        <taxon>Alveolata</taxon>
        <taxon>Dinophyceae</taxon>
        <taxon>Gymnodiniales</taxon>
        <taxon>Kareniaceae</taxon>
        <taxon>Karenia</taxon>
    </lineage>
</organism>
<name>A0A0S2QDC2_KARBR</name>
<dbReference type="Gene3D" id="3.40.50.300">
    <property type="entry name" value="P-loop containing nucleotide triphosphate hydrolases"/>
    <property type="match status" value="1"/>
</dbReference>